<evidence type="ECO:0000259" key="3">
    <source>
        <dbReference type="Pfam" id="PF08240"/>
    </source>
</evidence>
<keyword evidence="1" id="KW-0560">Oxidoreductase</keyword>
<dbReference type="GO" id="GO:0016491">
    <property type="term" value="F:oxidoreductase activity"/>
    <property type="evidence" value="ECO:0007669"/>
    <property type="project" value="UniProtKB-KW"/>
</dbReference>
<dbReference type="InterPro" id="IPR011032">
    <property type="entry name" value="GroES-like_sf"/>
</dbReference>
<dbReference type="Proteomes" id="UP000199428">
    <property type="component" value="Unassembled WGS sequence"/>
</dbReference>
<protein>
    <submittedName>
        <fullName evidence="4">L-iditol 2-dehydrogenase</fullName>
    </submittedName>
</protein>
<dbReference type="PANTHER" id="PTHR43401:SF2">
    <property type="entry name" value="L-THREONINE 3-DEHYDROGENASE"/>
    <property type="match status" value="1"/>
</dbReference>
<name>A0A1G5RRK3_PSEXY</name>
<feature type="domain" description="Alcohol dehydrogenase-like N-terminal" evidence="3">
    <location>
        <begin position="24"/>
        <end position="124"/>
    </location>
</feature>
<reference evidence="4 5" key="1">
    <citation type="submission" date="2016-10" db="EMBL/GenBank/DDBJ databases">
        <authorList>
            <person name="de Groot N.N."/>
        </authorList>
    </citation>
    <scope>NUCLEOTIDE SEQUENCE [LARGE SCALE GENOMIC DNA]</scope>
    <source>
        <strain evidence="4 5">DSM 10317</strain>
    </source>
</reference>
<dbReference type="Pfam" id="PF08240">
    <property type="entry name" value="ADH_N"/>
    <property type="match status" value="1"/>
</dbReference>
<dbReference type="InterPro" id="IPR050129">
    <property type="entry name" value="Zn_alcohol_dh"/>
</dbReference>
<accession>A0A1G5RRK3</accession>
<evidence type="ECO:0000313" key="4">
    <source>
        <dbReference type="EMBL" id="SCZ76061.1"/>
    </source>
</evidence>
<organism evidence="4 5">
    <name type="scientific">Pseudobutyrivibrio xylanivorans</name>
    <dbReference type="NCBI Taxonomy" id="185007"/>
    <lineage>
        <taxon>Bacteria</taxon>
        <taxon>Bacillati</taxon>
        <taxon>Bacillota</taxon>
        <taxon>Clostridia</taxon>
        <taxon>Lachnospirales</taxon>
        <taxon>Lachnospiraceae</taxon>
        <taxon>Pseudobutyrivibrio</taxon>
    </lineage>
</organism>
<feature type="domain" description="Alcohol dehydrogenase-like C-terminal" evidence="2">
    <location>
        <begin position="168"/>
        <end position="304"/>
    </location>
</feature>
<sequence length="345" mass="38805">MKALVLRDVGKIGIEEIEKPSPKQGEVLVHVKACGICGSDIPRAYKDGAHNMPIVIGHEFSGVVEDKDRTWNVGVFPLIPCGKCECCKIKKYEMCKNYSYLGSRRDGGFAEYVAVPEWNLLELPVGIGFEVAAMLEPMAVAVHAIRQVWTEALDRTDVNVAVMGLGTIGLFVTMFLKDMGIDNVYTIGNKESQKKLVMEMGIPESHYFDASKGDAVEWIIANTNSKGVDVFFECIGKNESLNVGLDAAAPLGRICTVGNPHSDMSLDRNMYWKILRNQLTVTGTWNSSFTHEVDDDWHYVLDRLQQGRIHPEKLITHRYDLENIVDGFEIMRDKKEPYVKVMWEQ</sequence>
<dbReference type="Gene3D" id="3.90.180.10">
    <property type="entry name" value="Medium-chain alcohol dehydrogenases, catalytic domain"/>
    <property type="match status" value="1"/>
</dbReference>
<evidence type="ECO:0000259" key="2">
    <source>
        <dbReference type="Pfam" id="PF00107"/>
    </source>
</evidence>
<dbReference type="InterPro" id="IPR013149">
    <property type="entry name" value="ADH-like_C"/>
</dbReference>
<dbReference type="Gene3D" id="3.40.50.720">
    <property type="entry name" value="NAD(P)-binding Rossmann-like Domain"/>
    <property type="match status" value="1"/>
</dbReference>
<proteinExistence type="predicted"/>
<dbReference type="Pfam" id="PF00107">
    <property type="entry name" value="ADH_zinc_N"/>
    <property type="match status" value="1"/>
</dbReference>
<dbReference type="SUPFAM" id="SSF51735">
    <property type="entry name" value="NAD(P)-binding Rossmann-fold domains"/>
    <property type="match status" value="1"/>
</dbReference>
<evidence type="ECO:0000256" key="1">
    <source>
        <dbReference type="ARBA" id="ARBA00023002"/>
    </source>
</evidence>
<dbReference type="EMBL" id="FMWK01000001">
    <property type="protein sequence ID" value="SCZ76061.1"/>
    <property type="molecule type" value="Genomic_DNA"/>
</dbReference>
<dbReference type="PANTHER" id="PTHR43401">
    <property type="entry name" value="L-THREONINE 3-DEHYDROGENASE"/>
    <property type="match status" value="1"/>
</dbReference>
<dbReference type="InterPro" id="IPR036291">
    <property type="entry name" value="NAD(P)-bd_dom_sf"/>
</dbReference>
<dbReference type="SUPFAM" id="SSF50129">
    <property type="entry name" value="GroES-like"/>
    <property type="match status" value="1"/>
</dbReference>
<dbReference type="InterPro" id="IPR013154">
    <property type="entry name" value="ADH-like_N"/>
</dbReference>
<gene>
    <name evidence="4" type="ORF">SAMN02910350_00058</name>
</gene>
<dbReference type="RefSeq" id="WP_090160417.1">
    <property type="nucleotide sequence ID" value="NZ_FMWK01000001.1"/>
</dbReference>
<dbReference type="AlphaFoldDB" id="A0A1G5RRK3"/>
<dbReference type="CDD" id="cd08236">
    <property type="entry name" value="sugar_DH"/>
    <property type="match status" value="1"/>
</dbReference>
<evidence type="ECO:0000313" key="5">
    <source>
        <dbReference type="Proteomes" id="UP000199428"/>
    </source>
</evidence>